<keyword evidence="2" id="KW-1185">Reference proteome</keyword>
<evidence type="ECO:0000313" key="2">
    <source>
        <dbReference type="Proteomes" id="UP001050975"/>
    </source>
</evidence>
<gene>
    <name evidence="1" type="ORF">MiSe_18790</name>
</gene>
<dbReference type="EMBL" id="BLAY01000023">
    <property type="protein sequence ID" value="GET37126.1"/>
    <property type="molecule type" value="Genomic_DNA"/>
</dbReference>
<reference evidence="1" key="1">
    <citation type="submission" date="2019-10" db="EMBL/GenBank/DDBJ databases">
        <title>Draft genome sequece of Microseira wollei NIES-4236.</title>
        <authorList>
            <person name="Yamaguchi H."/>
            <person name="Suzuki S."/>
            <person name="Kawachi M."/>
        </authorList>
    </citation>
    <scope>NUCLEOTIDE SEQUENCE</scope>
    <source>
        <strain evidence="1">NIES-4236</strain>
    </source>
</reference>
<dbReference type="AlphaFoldDB" id="A0AAV3X787"/>
<name>A0AAV3X787_9CYAN</name>
<evidence type="ECO:0000313" key="1">
    <source>
        <dbReference type="EMBL" id="GET37126.1"/>
    </source>
</evidence>
<proteinExistence type="predicted"/>
<comment type="caution">
    <text evidence="1">The sequence shown here is derived from an EMBL/GenBank/DDBJ whole genome shotgun (WGS) entry which is preliminary data.</text>
</comment>
<organism evidence="1 2">
    <name type="scientific">Microseira wollei NIES-4236</name>
    <dbReference type="NCBI Taxonomy" id="2530354"/>
    <lineage>
        <taxon>Bacteria</taxon>
        <taxon>Bacillati</taxon>
        <taxon>Cyanobacteriota</taxon>
        <taxon>Cyanophyceae</taxon>
        <taxon>Oscillatoriophycideae</taxon>
        <taxon>Aerosakkonematales</taxon>
        <taxon>Aerosakkonemataceae</taxon>
        <taxon>Microseira</taxon>
    </lineage>
</organism>
<protein>
    <submittedName>
        <fullName evidence="1">Uncharacterized protein</fullName>
    </submittedName>
</protein>
<accession>A0AAV3X787</accession>
<sequence>MLYLVAADEQFLLILEKVLDTRAASKEQEPCL</sequence>
<dbReference type="Proteomes" id="UP001050975">
    <property type="component" value="Unassembled WGS sequence"/>
</dbReference>